<dbReference type="SMART" id="SM00220">
    <property type="entry name" value="S_TKc"/>
    <property type="match status" value="1"/>
</dbReference>
<dbReference type="InterPro" id="IPR027417">
    <property type="entry name" value="P-loop_NTPase"/>
</dbReference>
<dbReference type="SUPFAM" id="SSF56112">
    <property type="entry name" value="Protein kinase-like (PK-like)"/>
    <property type="match status" value="1"/>
</dbReference>
<dbReference type="AlphaFoldDB" id="A0A8H4T9G2"/>
<dbReference type="GO" id="GO:0005737">
    <property type="term" value="C:cytoplasm"/>
    <property type="evidence" value="ECO:0007669"/>
    <property type="project" value="TreeGrafter"/>
</dbReference>
<dbReference type="EMBL" id="JABFAI010000133">
    <property type="protein sequence ID" value="KAF4953768.1"/>
    <property type="molecule type" value="Genomic_DNA"/>
</dbReference>
<dbReference type="GO" id="GO:0005525">
    <property type="term" value="F:GTP binding"/>
    <property type="evidence" value="ECO:0007669"/>
    <property type="project" value="InterPro"/>
</dbReference>
<dbReference type="InterPro" id="IPR023192">
    <property type="entry name" value="TGS-like_dom_sf"/>
</dbReference>
<feature type="domain" description="Protein kinase" evidence="5">
    <location>
        <begin position="686"/>
        <end position="1016"/>
    </location>
</feature>
<dbReference type="InterPro" id="IPR012676">
    <property type="entry name" value="TGS-like"/>
</dbReference>
<comment type="caution">
    <text evidence="8">The sequence shown here is derived from an EMBL/GenBank/DDBJ whole genome shotgun (WGS) entry which is preliminary data.</text>
</comment>
<dbReference type="PANTHER" id="PTHR23305">
    <property type="entry name" value="OBG GTPASE FAMILY"/>
    <property type="match status" value="1"/>
</dbReference>
<dbReference type="PANTHER" id="PTHR23305:SF7">
    <property type="entry name" value="OBG-TYPE G DOMAIN-CONTAINING PROTEIN"/>
    <property type="match status" value="1"/>
</dbReference>
<evidence type="ECO:0000259" key="7">
    <source>
        <dbReference type="PROSITE" id="PS51880"/>
    </source>
</evidence>
<dbReference type="Gene3D" id="1.10.510.10">
    <property type="entry name" value="Transferase(Phosphotransferase) domain 1"/>
    <property type="match status" value="1"/>
</dbReference>
<dbReference type="InterPro" id="IPR011009">
    <property type="entry name" value="Kinase-like_dom_sf"/>
</dbReference>
<dbReference type="Pfam" id="PF01926">
    <property type="entry name" value="MMR_HSR1"/>
    <property type="match status" value="1"/>
</dbReference>
<dbReference type="CDD" id="cd00180">
    <property type="entry name" value="PKc"/>
    <property type="match status" value="1"/>
</dbReference>
<dbReference type="InterPro" id="IPR031167">
    <property type="entry name" value="G_OBG"/>
</dbReference>
<dbReference type="InterPro" id="IPR013029">
    <property type="entry name" value="YchF_C"/>
</dbReference>
<keyword evidence="2" id="KW-0067">ATP-binding</keyword>
<proteinExistence type="predicted"/>
<evidence type="ECO:0000313" key="8">
    <source>
        <dbReference type="EMBL" id="KAF4953768.1"/>
    </source>
</evidence>
<dbReference type="InterPro" id="IPR004396">
    <property type="entry name" value="ATPase_YchF/OLA1"/>
</dbReference>
<dbReference type="InterPro" id="IPR004095">
    <property type="entry name" value="TGS"/>
</dbReference>
<dbReference type="GO" id="GO:0004672">
    <property type="term" value="F:protein kinase activity"/>
    <property type="evidence" value="ECO:0007669"/>
    <property type="project" value="InterPro"/>
</dbReference>
<evidence type="ECO:0000256" key="2">
    <source>
        <dbReference type="ARBA" id="ARBA00022840"/>
    </source>
</evidence>
<dbReference type="InterPro" id="IPR041706">
    <property type="entry name" value="YchF_N"/>
</dbReference>
<dbReference type="Proteomes" id="UP000604273">
    <property type="component" value="Unassembled WGS sequence"/>
</dbReference>
<evidence type="ECO:0000259" key="6">
    <source>
        <dbReference type="PROSITE" id="PS51710"/>
    </source>
</evidence>
<dbReference type="SUPFAM" id="SSF52540">
    <property type="entry name" value="P-loop containing nucleoside triphosphate hydrolases"/>
    <property type="match status" value="1"/>
</dbReference>
<accession>A0A8H4T9G2</accession>
<gene>
    <name evidence="8" type="ORF">FGADI_5761</name>
</gene>
<dbReference type="InterPro" id="IPR006073">
    <property type="entry name" value="GTP-bd"/>
</dbReference>
<name>A0A8H4T9G2_9HYPO</name>
<dbReference type="Gene3D" id="1.10.150.300">
    <property type="entry name" value="TGS-like domain"/>
    <property type="match status" value="1"/>
</dbReference>
<dbReference type="SUPFAM" id="SSF81271">
    <property type="entry name" value="TGS-like"/>
    <property type="match status" value="1"/>
</dbReference>
<reference evidence="8" key="2">
    <citation type="submission" date="2020-05" db="EMBL/GenBank/DDBJ databases">
        <authorList>
            <person name="Kim H.-S."/>
            <person name="Proctor R.H."/>
            <person name="Brown D.W."/>
        </authorList>
    </citation>
    <scope>NUCLEOTIDE SEQUENCE</scope>
    <source>
        <strain evidence="8">NRRL 45417</strain>
    </source>
</reference>
<dbReference type="Gene3D" id="3.40.50.300">
    <property type="entry name" value="P-loop containing nucleotide triphosphate hydrolases"/>
    <property type="match status" value="1"/>
</dbReference>
<evidence type="ECO:0000313" key="9">
    <source>
        <dbReference type="Proteomes" id="UP000604273"/>
    </source>
</evidence>
<dbReference type="PROSITE" id="PS51880">
    <property type="entry name" value="TGS"/>
    <property type="match status" value="1"/>
</dbReference>
<dbReference type="FunFam" id="1.10.150.300:FF:000001">
    <property type="entry name" value="Ribosome-binding ATPase YchF"/>
    <property type="match status" value="1"/>
</dbReference>
<dbReference type="GO" id="GO:0005524">
    <property type="term" value="F:ATP binding"/>
    <property type="evidence" value="ECO:0007669"/>
    <property type="project" value="UniProtKB-KW"/>
</dbReference>
<sequence>MAPKKPETIIDNVVAFGRVRKNLKMGCVGLPNVGKSSLFNLLTEQSAAAENYPFCTIEPNEARCAVPDARYDFLCDLWKPPSMYPAYLQVTDIAGLIKGASQGEGLGNAFLSHIQAVDGMFHIVRAFDNDQVLHVDDSIDPVRDLDTIQSELCKKDLDILAKQIVAEELIVKKAGGKYKMLPLFTETTTKIKEMLEQDKPVRDGSWTPAEIALINEKIQLITTKPVIYLVNLTMKDYLRQKCKYLPGIAKWVTEHGGTPRDIIPFSIEFEEKLHSLKDDPDAQAEFLKDIKVKSKLDKIITEGFTKLGLQYYFTAGEKEIRCWTIPRGCLAPQAAGAIHSDFERGFIKAEVVAYQDFHDLCEGQKSMGPIKAAGKYRQEGKSYVVQDGDIIHFQFTSLHNALGIERYAVAYVGLLAAYWRHHSPGESKDNWPWTPPSATQQNHAAKERSTLRIRAEIWLHKITEDVLMVTQAETSSEAEPRLLMNESSDKYKYDGDGLVPIEGEEDDIGRLLRNYSVKGIDGQFWTDKLLRHILKRERITAELQRPRYNFSQSQVDSYVDKIHPRDIAHSADLSPPGTFLKVFALLVLKGRCGDIGDFVQAGCNDEKLPIRIENNNDTVYSINHPDVRLTCFDGWSTSDKEYFESYQWRINTPYFSSTKDEPLRKFRLQKGTQRPWRRSPKDRSGPLIEHSDNAGAFGAVTRVDIHPTSHSYQRLLTGINLDCTKFAIKTLHISGRDIDSKFNEEWEMLKRFSGRTHAHLVTVLCAFSCEEERCFIFPNASYDLSEYLEKHDPPTQKSGTLWISNQLLGLMGALDTIHNPKHLHQGVTQRYGRHGDIKCDNILCFKRSGTRKDVVLVISDFGLSAFNTDKSRSNIPNKSVPPVPGYRPPECDIEGGTISRAFDVWTIGCLYLELITWFLGGSDYVEKFSNERTTLFINGSNNNIFFTLKSGKEPGTYVAQVKPEVTEWILKLHQHPKCSEFIHDALDVIEQEMLVVLSADMKRSSSGKLLKEYEKLSQKCKFTPGYTEGRPWGFEKLEVARKRMLELNMAVDAVPNKNAEALIRKFSSKLQVHEGETKKSLRTEDWETIDE</sequence>
<dbReference type="Pfam" id="PF00069">
    <property type="entry name" value="Pkinase"/>
    <property type="match status" value="1"/>
</dbReference>
<evidence type="ECO:0000256" key="3">
    <source>
        <dbReference type="ARBA" id="ARBA00068719"/>
    </source>
</evidence>
<evidence type="ECO:0000259" key="5">
    <source>
        <dbReference type="PROSITE" id="PS50011"/>
    </source>
</evidence>
<dbReference type="InterPro" id="IPR000719">
    <property type="entry name" value="Prot_kinase_dom"/>
</dbReference>
<dbReference type="GO" id="GO:0016887">
    <property type="term" value="F:ATP hydrolysis activity"/>
    <property type="evidence" value="ECO:0007669"/>
    <property type="project" value="InterPro"/>
</dbReference>
<keyword evidence="9" id="KW-1185">Reference proteome</keyword>
<dbReference type="FunFam" id="3.10.20.30:FF:000001">
    <property type="entry name" value="Ribosome-binding ATPase YchF"/>
    <property type="match status" value="1"/>
</dbReference>
<dbReference type="InterPro" id="IPR012675">
    <property type="entry name" value="Beta-grasp_dom_sf"/>
</dbReference>
<evidence type="ECO:0000256" key="4">
    <source>
        <dbReference type="SAM" id="MobiDB-lite"/>
    </source>
</evidence>
<dbReference type="Pfam" id="PF06071">
    <property type="entry name" value="YchF-GTPase_C"/>
    <property type="match status" value="1"/>
</dbReference>
<feature type="domain" description="OBG-type G" evidence="6">
    <location>
        <begin position="23"/>
        <end position="285"/>
    </location>
</feature>
<dbReference type="PROSITE" id="PS50011">
    <property type="entry name" value="PROTEIN_KINASE_DOM"/>
    <property type="match status" value="1"/>
</dbReference>
<dbReference type="CDD" id="cd01900">
    <property type="entry name" value="YchF"/>
    <property type="match status" value="1"/>
</dbReference>
<dbReference type="Gene3D" id="3.10.20.30">
    <property type="match status" value="1"/>
</dbReference>
<evidence type="ECO:0000256" key="1">
    <source>
        <dbReference type="ARBA" id="ARBA00022741"/>
    </source>
</evidence>
<dbReference type="OrthoDB" id="1046782at2759"/>
<feature type="domain" description="TGS" evidence="7">
    <location>
        <begin position="308"/>
        <end position="395"/>
    </location>
</feature>
<dbReference type="NCBIfam" id="TIGR00092">
    <property type="entry name" value="redox-regulated ATPase YchF"/>
    <property type="match status" value="1"/>
</dbReference>
<organism evidence="8 9">
    <name type="scientific">Fusarium gaditjirri</name>
    <dbReference type="NCBI Taxonomy" id="282569"/>
    <lineage>
        <taxon>Eukaryota</taxon>
        <taxon>Fungi</taxon>
        <taxon>Dikarya</taxon>
        <taxon>Ascomycota</taxon>
        <taxon>Pezizomycotina</taxon>
        <taxon>Sordariomycetes</taxon>
        <taxon>Hypocreomycetidae</taxon>
        <taxon>Hypocreales</taxon>
        <taxon>Nectriaceae</taxon>
        <taxon>Fusarium</taxon>
        <taxon>Fusarium nisikadoi species complex</taxon>
    </lineage>
</organism>
<protein>
    <recommendedName>
        <fullName evidence="3">Obg-like ATPase homolog</fullName>
    </recommendedName>
</protein>
<keyword evidence="1" id="KW-0547">Nucleotide-binding</keyword>
<feature type="compositionally biased region" description="Basic and acidic residues" evidence="4">
    <location>
        <begin position="679"/>
        <end position="688"/>
    </location>
</feature>
<dbReference type="PRINTS" id="PR00326">
    <property type="entry name" value="GTP1OBG"/>
</dbReference>
<dbReference type="CDD" id="cd04867">
    <property type="entry name" value="TGS_YchF_OLA1"/>
    <property type="match status" value="1"/>
</dbReference>
<reference evidence="8" key="1">
    <citation type="journal article" date="2020" name="BMC Genomics">
        <title>Correction to: Identification and distribution of gene clusters required for synthesis of sphingolipid metabolism inhibitors in diverse species of the filamentous fungus Fusarium.</title>
        <authorList>
            <person name="Kim H.S."/>
            <person name="Lohmar J.M."/>
            <person name="Busman M."/>
            <person name="Brown D.W."/>
            <person name="Naumann T.A."/>
            <person name="Divon H.H."/>
            <person name="Lysoe E."/>
            <person name="Uhlig S."/>
            <person name="Proctor R.H."/>
        </authorList>
    </citation>
    <scope>NUCLEOTIDE SEQUENCE</scope>
    <source>
        <strain evidence="8">NRRL 45417</strain>
    </source>
</reference>
<dbReference type="PROSITE" id="PS51710">
    <property type="entry name" value="G_OBG"/>
    <property type="match status" value="1"/>
</dbReference>
<feature type="region of interest" description="Disordered" evidence="4">
    <location>
        <begin position="669"/>
        <end position="688"/>
    </location>
</feature>